<comment type="subcellular location">
    <subcellularLocation>
        <location evidence="1">Membrane</location>
        <topology evidence="1">Multi-pass membrane protein</topology>
    </subcellularLocation>
</comment>
<evidence type="ECO:0000259" key="7">
    <source>
        <dbReference type="PROSITE" id="PS50850"/>
    </source>
</evidence>
<dbReference type="InterPro" id="IPR036259">
    <property type="entry name" value="MFS_trans_sf"/>
</dbReference>
<dbReference type="PROSITE" id="PS00216">
    <property type="entry name" value="SUGAR_TRANSPORT_1"/>
    <property type="match status" value="1"/>
</dbReference>
<keyword evidence="9" id="KW-1185">Reference proteome</keyword>
<dbReference type="SMART" id="SM00409">
    <property type="entry name" value="IG"/>
    <property type="match status" value="3"/>
</dbReference>
<feature type="domain" description="Ig-like" evidence="6">
    <location>
        <begin position="1"/>
        <end position="67"/>
    </location>
</feature>
<dbReference type="SUPFAM" id="SSF103473">
    <property type="entry name" value="MFS general substrate transporter"/>
    <property type="match status" value="1"/>
</dbReference>
<dbReference type="NCBIfam" id="TIGR00879">
    <property type="entry name" value="SP"/>
    <property type="match status" value="1"/>
</dbReference>
<evidence type="ECO:0000256" key="4">
    <source>
        <dbReference type="ARBA" id="ARBA00023136"/>
    </source>
</evidence>
<dbReference type="InterPro" id="IPR005828">
    <property type="entry name" value="MFS_sugar_transport-like"/>
</dbReference>
<dbReference type="GO" id="GO:0005886">
    <property type="term" value="C:plasma membrane"/>
    <property type="evidence" value="ECO:0007669"/>
    <property type="project" value="TreeGrafter"/>
</dbReference>
<sequence length="959" mass="107554">MYWYRQLPGETMELIAFTRLGIKDHDFGEFSSKDKFSATKPDAESGTFTVKDLQPGDKGLYFCAVSQHRCDHMMQGHSHLQLFILYEALQSLSDIMDVIIFKHSFLTVSIFLLWTTGLTDGSDVNQTDILWKTGRQCNNELQTHKGQLPGETMELIVFTTQGNKDNHDFGEFRKDKFSATKPDAESGTFTVKDLQPGDKGLDTPTCSSSYFMALQSLSDIMDVIIFKHSFLTVSIFLLWTTGLTDGSDVNQTDMLWETQGDNATMMLTHKGCCYNQMYWYRQLPGETMELIAFTRLGIKDHDFGEFSSKDKFSATKPDAESGTFTVKDLQPGDKGLYFCAVVWCEQRRIPELRLEQRAQREGICTLADRKEKDGAEKFTSRTLSAVSAERFQTSRAHANRLIIEEFFNHTWRARHNQSMPDHSLTLLWSLSVSIKDFGALLGSLGVKYLADSYGRRNSILIVNCLSVAGAALMSASKACRSFEVLILGRLVFGLFCGLVMSLNPLYIQEVSPKPEGGLRHAQPGVLRLGHPGGMTALGTEHHWAMMLSLSVVPALLQYMVLPFCPESPRYLLINRGEESRAEAALLRLRGSSEKVFSELEEMKYEAAHTQTGVTVHEFFKKGRYKQPIIIVLIINLGSQLSGFNAIINYSTRVFQAKFDQAKYLTLGVGAVNLTFTLVAFFLMERAGRRRLLLTGFISIAVCNLLMTIVDSVVVLLVFCLISAYELGPGPISWFIGAELFDQPARPIAMAFTSMLNWGGKFVLALLFPPLLKVCGAYVYLLFMVVALVAFAFTWVRLPETKGRTFDDIAEEFRGAEEIPLHNKAGCVNVCISDLTHTGLTDGSDVTQTDILWETQGDNATMSCTHTKDASHFQMYWYRQLPGETMELIVFTRSGVKHHDFGEFSSKDKFSATKPDAESGTFTVKDLQPGDKGLYFCAVSQHIMVRNTRYKKETKKLNGS</sequence>
<dbReference type="PROSITE" id="PS50835">
    <property type="entry name" value="IG_LIKE"/>
    <property type="match status" value="2"/>
</dbReference>
<dbReference type="Proteomes" id="UP000518266">
    <property type="component" value="Unassembled WGS sequence"/>
</dbReference>
<evidence type="ECO:0000256" key="1">
    <source>
        <dbReference type="ARBA" id="ARBA00004141"/>
    </source>
</evidence>
<evidence type="ECO:0000256" key="3">
    <source>
        <dbReference type="ARBA" id="ARBA00022989"/>
    </source>
</evidence>
<dbReference type="GO" id="GO:0070837">
    <property type="term" value="P:dehydroascorbic acid transport"/>
    <property type="evidence" value="ECO:0007669"/>
    <property type="project" value="TreeGrafter"/>
</dbReference>
<dbReference type="PANTHER" id="PTHR23503:SF99">
    <property type="entry name" value="SOLUTE CARRIER FAMILY 2, FACILITATED GLUCOSE TRANSPORTER MEMBER 3"/>
    <property type="match status" value="1"/>
</dbReference>
<feature type="transmembrane region" description="Helical" evidence="5">
    <location>
        <begin position="747"/>
        <end position="770"/>
    </location>
</feature>
<dbReference type="Gene3D" id="2.60.40.10">
    <property type="entry name" value="Immunoglobulins"/>
    <property type="match status" value="3"/>
</dbReference>
<evidence type="ECO:0008006" key="10">
    <source>
        <dbReference type="Google" id="ProtNLM"/>
    </source>
</evidence>
<dbReference type="PANTHER" id="PTHR23503">
    <property type="entry name" value="SOLUTE CARRIER FAMILY 2"/>
    <property type="match status" value="1"/>
</dbReference>
<keyword evidence="3 5" id="KW-1133">Transmembrane helix</keyword>
<evidence type="ECO:0000256" key="5">
    <source>
        <dbReference type="SAM" id="Phobius"/>
    </source>
</evidence>
<organism evidence="8 9">
    <name type="scientific">Dissostichus mawsoni</name>
    <name type="common">Antarctic cod</name>
    <dbReference type="NCBI Taxonomy" id="36200"/>
    <lineage>
        <taxon>Eukaryota</taxon>
        <taxon>Metazoa</taxon>
        <taxon>Chordata</taxon>
        <taxon>Craniata</taxon>
        <taxon>Vertebrata</taxon>
        <taxon>Euteleostomi</taxon>
        <taxon>Actinopterygii</taxon>
        <taxon>Neopterygii</taxon>
        <taxon>Teleostei</taxon>
        <taxon>Neoteleostei</taxon>
        <taxon>Acanthomorphata</taxon>
        <taxon>Eupercaria</taxon>
        <taxon>Perciformes</taxon>
        <taxon>Notothenioidei</taxon>
        <taxon>Nototheniidae</taxon>
        <taxon>Dissostichus</taxon>
    </lineage>
</organism>
<dbReference type="InterPro" id="IPR007110">
    <property type="entry name" value="Ig-like_dom"/>
</dbReference>
<feature type="transmembrane region" description="Helical" evidence="5">
    <location>
        <begin position="487"/>
        <end position="507"/>
    </location>
</feature>
<dbReference type="InterPro" id="IPR005829">
    <property type="entry name" value="Sugar_transporter_CS"/>
</dbReference>
<feature type="domain" description="Ig-like" evidence="6">
    <location>
        <begin position="855"/>
        <end position="957"/>
    </location>
</feature>
<name>A0A7J5Y7B9_DISMA</name>
<reference evidence="8 9" key="1">
    <citation type="submission" date="2020-03" db="EMBL/GenBank/DDBJ databases">
        <title>Dissostichus mawsoni Genome sequencing and assembly.</title>
        <authorList>
            <person name="Park H."/>
        </authorList>
    </citation>
    <scope>NUCLEOTIDE SEQUENCE [LARGE SCALE GENOMIC DNA]</scope>
    <source>
        <strain evidence="8">DM0001</strain>
        <tissue evidence="8">Muscle</tissue>
    </source>
</reference>
<dbReference type="InterPro" id="IPR003599">
    <property type="entry name" value="Ig_sub"/>
</dbReference>
<dbReference type="PRINTS" id="PR00171">
    <property type="entry name" value="SUGRTRNSPORT"/>
</dbReference>
<feature type="transmembrane region" description="Helical" evidence="5">
    <location>
        <begin position="776"/>
        <end position="795"/>
    </location>
</feature>
<evidence type="ECO:0000256" key="2">
    <source>
        <dbReference type="ARBA" id="ARBA00022692"/>
    </source>
</evidence>
<accession>A0A7J5Y7B9</accession>
<proteinExistence type="predicted"/>
<dbReference type="PROSITE" id="PS50850">
    <property type="entry name" value="MFS"/>
    <property type="match status" value="1"/>
</dbReference>
<gene>
    <name evidence="8" type="ORF">F7725_008495</name>
</gene>
<dbReference type="Pfam" id="PF00083">
    <property type="entry name" value="Sugar_tr"/>
    <property type="match status" value="1"/>
</dbReference>
<dbReference type="GO" id="GO:0055056">
    <property type="term" value="F:D-glucose transmembrane transporter activity"/>
    <property type="evidence" value="ECO:0007669"/>
    <property type="project" value="TreeGrafter"/>
</dbReference>
<dbReference type="InterPro" id="IPR020846">
    <property type="entry name" value="MFS_dom"/>
</dbReference>
<dbReference type="OrthoDB" id="4540492at2759"/>
<dbReference type="Gene3D" id="1.20.1250.20">
    <property type="entry name" value="MFS general substrate transporter like domains"/>
    <property type="match status" value="1"/>
</dbReference>
<feature type="transmembrane region" description="Helical" evidence="5">
    <location>
        <begin position="663"/>
        <end position="683"/>
    </location>
</feature>
<dbReference type="Pfam" id="PF07686">
    <property type="entry name" value="V-set"/>
    <property type="match status" value="3"/>
</dbReference>
<keyword evidence="4 5" id="KW-0472">Membrane</keyword>
<keyword evidence="2 5" id="KW-0812">Transmembrane</keyword>
<evidence type="ECO:0000313" key="9">
    <source>
        <dbReference type="Proteomes" id="UP000518266"/>
    </source>
</evidence>
<dbReference type="AlphaFoldDB" id="A0A7J5Y7B9"/>
<feature type="transmembrane region" description="Helical" evidence="5">
    <location>
        <begin position="628"/>
        <end position="651"/>
    </location>
</feature>
<feature type="transmembrane region" description="Helical" evidence="5">
    <location>
        <begin position="458"/>
        <end position="475"/>
    </location>
</feature>
<dbReference type="InterPro" id="IPR045263">
    <property type="entry name" value="GLUT"/>
</dbReference>
<dbReference type="InterPro" id="IPR003663">
    <property type="entry name" value="Sugar/inositol_transpt"/>
</dbReference>
<protein>
    <recommendedName>
        <fullName evidence="10">Ig-like domain-containing protein</fullName>
    </recommendedName>
</protein>
<comment type="caution">
    <text evidence="8">The sequence shown here is derived from an EMBL/GenBank/DDBJ whole genome shotgun (WGS) entry which is preliminary data.</text>
</comment>
<feature type="transmembrane region" description="Helical" evidence="5">
    <location>
        <begin position="543"/>
        <end position="561"/>
    </location>
</feature>
<evidence type="ECO:0000259" key="6">
    <source>
        <dbReference type="PROSITE" id="PS50835"/>
    </source>
</evidence>
<dbReference type="GO" id="GO:0046323">
    <property type="term" value="P:D-glucose import"/>
    <property type="evidence" value="ECO:0007669"/>
    <property type="project" value="TreeGrafter"/>
</dbReference>
<evidence type="ECO:0000313" key="8">
    <source>
        <dbReference type="EMBL" id="KAF3845332.1"/>
    </source>
</evidence>
<dbReference type="InterPro" id="IPR013783">
    <property type="entry name" value="Ig-like_fold"/>
</dbReference>
<dbReference type="InterPro" id="IPR013106">
    <property type="entry name" value="Ig_V-set"/>
</dbReference>
<dbReference type="SMART" id="SM00406">
    <property type="entry name" value="IGv"/>
    <property type="match status" value="3"/>
</dbReference>
<dbReference type="SUPFAM" id="SSF48726">
    <property type="entry name" value="Immunoglobulin"/>
    <property type="match status" value="3"/>
</dbReference>
<dbReference type="EMBL" id="JAAKFY010000015">
    <property type="protein sequence ID" value="KAF3845332.1"/>
    <property type="molecule type" value="Genomic_DNA"/>
</dbReference>
<feature type="domain" description="Major facilitator superfamily (MFS) profile" evidence="7">
    <location>
        <begin position="373"/>
        <end position="801"/>
    </location>
</feature>
<dbReference type="InterPro" id="IPR036179">
    <property type="entry name" value="Ig-like_dom_sf"/>
</dbReference>